<dbReference type="InterPro" id="IPR008927">
    <property type="entry name" value="6-PGluconate_DH-like_C_sf"/>
</dbReference>
<dbReference type="InterPro" id="IPR050988">
    <property type="entry name" value="Mannitol_DH/Oxidoreductase"/>
</dbReference>
<dbReference type="Pfam" id="PF01232">
    <property type="entry name" value="Mannitol_dh"/>
    <property type="match status" value="1"/>
</dbReference>
<evidence type="ECO:0000256" key="2">
    <source>
        <dbReference type="ARBA" id="ARBA00012939"/>
    </source>
</evidence>
<evidence type="ECO:0000313" key="11">
    <source>
        <dbReference type="Proteomes" id="UP000545761"/>
    </source>
</evidence>
<dbReference type="PRINTS" id="PR00084">
    <property type="entry name" value="MTLDHDRGNASE"/>
</dbReference>
<dbReference type="Gene3D" id="1.10.1040.10">
    <property type="entry name" value="N-(1-d-carboxylethyl)-l-norvaline Dehydrogenase, domain 2"/>
    <property type="match status" value="1"/>
</dbReference>
<feature type="domain" description="Mannitol dehydrogenase N-terminal" evidence="8">
    <location>
        <begin position="31"/>
        <end position="280"/>
    </location>
</feature>
<protein>
    <recommendedName>
        <fullName evidence="3">Mannitol-1-phosphate 5-dehydrogenase</fullName>
        <ecNumber evidence="2">1.1.1.17</ecNumber>
    </recommendedName>
</protein>
<dbReference type="RefSeq" id="WP_181662855.1">
    <property type="nucleotide sequence ID" value="NZ_JACEHE010000063.1"/>
</dbReference>
<sequence>MTTHERLSRKTLGALPSESRPAIDPDALRPRIVHLGIGAFHRAHQAVYTEAAEARHSAGWGIVGVSQRSRTVVDALRPQDGLYSLTLREPDGPRTRVVGSVTDVLHATGDGERLIGLIASPDVTVITTTVTEKGYRRDPVGGGLALTDPQVLSDLAGAPVPATVVGQLAAGLRARRHTGAPLSIAPCDNMADNGQVVRRLVLDFVAATSWSDRDRLLEWIDSSIAFPSTVVDRIVPATTAADLHAAEAALGLRDEGAVVGEPFTQWVLQDAFAADRPQWETAGAQLVPDVAPYQVMKLRLLNGSHSLLAYLGLAAGCRTVADVMDTPWGEPVVRAYATEVAQSLTSAADLDIPAYVDSLLVRFGNHAMHHRTEQIAMDGSLKIPERWLAPLRDLRTAGHDTPVLATALAAWARYTRDERIDDPAADRLRQAWQHHQADAVRELLRILGAPELAEDTPLVAEIDARLHAQDRGIEAGLSC</sequence>
<keyword evidence="4" id="KW-0560">Oxidoreductase</keyword>
<comment type="caution">
    <text evidence="10">The sequence shown here is derived from an EMBL/GenBank/DDBJ whole genome shotgun (WGS) entry which is preliminary data.</text>
</comment>
<dbReference type="Proteomes" id="UP000545761">
    <property type="component" value="Unassembled WGS sequence"/>
</dbReference>
<dbReference type="SUPFAM" id="SSF48179">
    <property type="entry name" value="6-phosphogluconate dehydrogenase C-terminal domain-like"/>
    <property type="match status" value="1"/>
</dbReference>
<dbReference type="InterPro" id="IPR000669">
    <property type="entry name" value="Mannitol_DH"/>
</dbReference>
<evidence type="ECO:0000256" key="3">
    <source>
        <dbReference type="ARBA" id="ARBA00016219"/>
    </source>
</evidence>
<evidence type="ECO:0000259" key="8">
    <source>
        <dbReference type="Pfam" id="PF01232"/>
    </source>
</evidence>
<feature type="domain" description="Mannitol dehydrogenase C-terminal" evidence="9">
    <location>
        <begin position="289"/>
        <end position="466"/>
    </location>
</feature>
<evidence type="ECO:0000259" key="9">
    <source>
        <dbReference type="Pfam" id="PF08125"/>
    </source>
</evidence>
<dbReference type="PANTHER" id="PTHR43362:SF1">
    <property type="entry name" value="MANNITOL DEHYDROGENASE 2-RELATED"/>
    <property type="match status" value="1"/>
</dbReference>
<comment type="similarity">
    <text evidence="1">Belongs to the mannitol dehydrogenase family.</text>
</comment>
<dbReference type="Gene3D" id="3.40.50.720">
    <property type="entry name" value="NAD(P)-binding Rossmann-like Domain"/>
    <property type="match status" value="1"/>
</dbReference>
<feature type="region of interest" description="Disordered" evidence="7">
    <location>
        <begin position="1"/>
        <end position="23"/>
    </location>
</feature>
<dbReference type="SUPFAM" id="SSF51735">
    <property type="entry name" value="NAD(P)-binding Rossmann-fold domains"/>
    <property type="match status" value="1"/>
</dbReference>
<evidence type="ECO:0000256" key="6">
    <source>
        <dbReference type="ARBA" id="ARBA00048615"/>
    </source>
</evidence>
<dbReference type="GO" id="GO:0008926">
    <property type="term" value="F:mannitol-1-phosphate 5-dehydrogenase activity"/>
    <property type="evidence" value="ECO:0007669"/>
    <property type="project" value="UniProtKB-EC"/>
</dbReference>
<dbReference type="PANTHER" id="PTHR43362">
    <property type="entry name" value="MANNITOL DEHYDROGENASE DSF1-RELATED"/>
    <property type="match status" value="1"/>
</dbReference>
<dbReference type="PROSITE" id="PS00974">
    <property type="entry name" value="MANNITOL_DHGENASE"/>
    <property type="match status" value="1"/>
</dbReference>
<evidence type="ECO:0000256" key="4">
    <source>
        <dbReference type="ARBA" id="ARBA00023002"/>
    </source>
</evidence>
<evidence type="ECO:0000313" key="10">
    <source>
        <dbReference type="EMBL" id="MBA2951943.1"/>
    </source>
</evidence>
<proteinExistence type="inferred from homology"/>
<dbReference type="InterPro" id="IPR013131">
    <property type="entry name" value="Mannitol_DH_N"/>
</dbReference>
<dbReference type="InterPro" id="IPR013328">
    <property type="entry name" value="6PGD_dom2"/>
</dbReference>
<comment type="catalytic activity">
    <reaction evidence="6">
        <text>D-mannitol 1-phosphate + NAD(+) = beta-D-fructose 6-phosphate + NADH + H(+)</text>
        <dbReference type="Rhea" id="RHEA:19661"/>
        <dbReference type="ChEBI" id="CHEBI:15378"/>
        <dbReference type="ChEBI" id="CHEBI:57540"/>
        <dbReference type="ChEBI" id="CHEBI:57634"/>
        <dbReference type="ChEBI" id="CHEBI:57945"/>
        <dbReference type="ChEBI" id="CHEBI:61381"/>
        <dbReference type="EC" id="1.1.1.17"/>
    </reaction>
</comment>
<keyword evidence="5" id="KW-0520">NAD</keyword>
<dbReference type="GO" id="GO:0019594">
    <property type="term" value="P:mannitol metabolic process"/>
    <property type="evidence" value="ECO:0007669"/>
    <property type="project" value="InterPro"/>
</dbReference>
<gene>
    <name evidence="10" type="ORF">H1D24_40935</name>
</gene>
<reference evidence="10 11" key="1">
    <citation type="submission" date="2020-07" db="EMBL/GenBank/DDBJ databases">
        <title>Streptomyces isolated from Indian soil.</title>
        <authorList>
            <person name="Mandal S."/>
            <person name="Maiti P.K."/>
        </authorList>
    </citation>
    <scope>NUCLEOTIDE SEQUENCE [LARGE SCALE GENOMIC DNA]</scope>
    <source>
        <strain evidence="10 11">PSKA28</strain>
    </source>
</reference>
<organism evidence="10 11">
    <name type="scientific">Streptomyces himalayensis subsp. himalayensis</name>
    <dbReference type="NCBI Taxonomy" id="2756131"/>
    <lineage>
        <taxon>Bacteria</taxon>
        <taxon>Bacillati</taxon>
        <taxon>Actinomycetota</taxon>
        <taxon>Actinomycetes</taxon>
        <taxon>Kitasatosporales</taxon>
        <taxon>Streptomycetaceae</taxon>
        <taxon>Streptomyces</taxon>
        <taxon>Streptomyces himalayensis</taxon>
    </lineage>
</organism>
<accession>A0A7W0DWA7</accession>
<dbReference type="AlphaFoldDB" id="A0A7W0DWA7"/>
<dbReference type="EC" id="1.1.1.17" evidence="2"/>
<dbReference type="Pfam" id="PF08125">
    <property type="entry name" value="Mannitol_dh_C"/>
    <property type="match status" value="1"/>
</dbReference>
<name>A0A7W0DWA7_9ACTN</name>
<evidence type="ECO:0000256" key="1">
    <source>
        <dbReference type="ARBA" id="ARBA00006541"/>
    </source>
</evidence>
<dbReference type="InterPro" id="IPR013118">
    <property type="entry name" value="Mannitol_DH_C"/>
</dbReference>
<dbReference type="InterPro" id="IPR023027">
    <property type="entry name" value="Mannitol_DH_CS"/>
</dbReference>
<dbReference type="EMBL" id="JACEHE010000063">
    <property type="protein sequence ID" value="MBA2951943.1"/>
    <property type="molecule type" value="Genomic_DNA"/>
</dbReference>
<evidence type="ECO:0000256" key="5">
    <source>
        <dbReference type="ARBA" id="ARBA00023027"/>
    </source>
</evidence>
<evidence type="ECO:0000256" key="7">
    <source>
        <dbReference type="SAM" id="MobiDB-lite"/>
    </source>
</evidence>
<dbReference type="InterPro" id="IPR036291">
    <property type="entry name" value="NAD(P)-bd_dom_sf"/>
</dbReference>